<feature type="transmembrane region" description="Helical" evidence="2">
    <location>
        <begin position="102"/>
        <end position="121"/>
    </location>
</feature>
<keyword evidence="2" id="KW-0472">Membrane</keyword>
<evidence type="ECO:0000313" key="4">
    <source>
        <dbReference type="EMBL" id="KAJ5592073.1"/>
    </source>
</evidence>
<proteinExistence type="predicted"/>
<gene>
    <name evidence="4" type="ORF">N7537_008977</name>
</gene>
<dbReference type="AlphaFoldDB" id="A0AAD6DRX2"/>
<reference evidence="4" key="1">
    <citation type="journal article" date="2023" name="IMA Fungus">
        <title>Comparative genomic study of the Penicillium genus elucidates a diverse pangenome and 15 lateral gene transfer events.</title>
        <authorList>
            <person name="Petersen C."/>
            <person name="Sorensen T."/>
            <person name="Nielsen M.R."/>
            <person name="Sondergaard T.E."/>
            <person name="Sorensen J.L."/>
            <person name="Fitzpatrick D.A."/>
            <person name="Frisvad J.C."/>
            <person name="Nielsen K.L."/>
        </authorList>
    </citation>
    <scope>NUCLEOTIDE SEQUENCE</scope>
    <source>
        <strain evidence="4">IBT 12815</strain>
    </source>
</reference>
<dbReference type="PANTHER" id="PTHR42109">
    <property type="entry name" value="UNPLACED GENOMIC SCAFFOLD UM_SCAF_CONTIG_1.265, WHOLE GENOME SHOTGUN SEQUENCE"/>
    <property type="match status" value="1"/>
</dbReference>
<dbReference type="InterPro" id="IPR056119">
    <property type="entry name" value="DUF7702"/>
</dbReference>
<dbReference type="EMBL" id="JAQJAE010000005">
    <property type="protein sequence ID" value="KAJ5592073.1"/>
    <property type="molecule type" value="Genomic_DNA"/>
</dbReference>
<feature type="region of interest" description="Disordered" evidence="1">
    <location>
        <begin position="257"/>
        <end position="298"/>
    </location>
</feature>
<feature type="transmembrane region" description="Helical" evidence="2">
    <location>
        <begin position="141"/>
        <end position="163"/>
    </location>
</feature>
<keyword evidence="5" id="KW-1185">Reference proteome</keyword>
<dbReference type="Pfam" id="PF24800">
    <property type="entry name" value="DUF7702"/>
    <property type="match status" value="1"/>
</dbReference>
<protein>
    <recommendedName>
        <fullName evidence="3">DUF7702 domain-containing protein</fullName>
    </recommendedName>
</protein>
<feature type="domain" description="DUF7702" evidence="3">
    <location>
        <begin position="3"/>
        <end position="238"/>
    </location>
</feature>
<name>A0AAD6DRX2_9EURO</name>
<evidence type="ECO:0000313" key="5">
    <source>
        <dbReference type="Proteomes" id="UP001213799"/>
    </source>
</evidence>
<organism evidence="4 5">
    <name type="scientific">Penicillium hordei</name>
    <dbReference type="NCBI Taxonomy" id="40994"/>
    <lineage>
        <taxon>Eukaryota</taxon>
        <taxon>Fungi</taxon>
        <taxon>Dikarya</taxon>
        <taxon>Ascomycota</taxon>
        <taxon>Pezizomycotina</taxon>
        <taxon>Eurotiomycetes</taxon>
        <taxon>Eurotiomycetidae</taxon>
        <taxon>Eurotiales</taxon>
        <taxon>Aspergillaceae</taxon>
        <taxon>Penicillium</taxon>
    </lineage>
</organism>
<feature type="compositionally biased region" description="Polar residues" evidence="1">
    <location>
        <begin position="269"/>
        <end position="287"/>
    </location>
</feature>
<sequence length="298" mass="31887">MTVSYRTAITVVQFIFFVPSAVYATWLCFHYGLKAAGTWRFIATLSLLRVAGGISYFVSLSNPGLNVIVSVVVCELSGLAPLMLVCVALVGRVNKTAKVFPGKAAICISLLSLLGLILGIAGTDGALEEADTTDDIHLNSLTKAALALFLAGFALMLVGYFALVQDILRYPAKRAVLGTEARILVIVGLAAPFVFVRLLYSALGDFTGAELWSSIGGNDTVYLIMDVLMEIFAITIMYTTIYFAPLPKDAPAERIVDAESGDTNELAEQRTSSSLTAIELGSESQTALKEESHKNNEA</sequence>
<dbReference type="RefSeq" id="XP_056748699.1">
    <property type="nucleotide sequence ID" value="XM_056900031.1"/>
</dbReference>
<evidence type="ECO:0000256" key="2">
    <source>
        <dbReference type="SAM" id="Phobius"/>
    </source>
</evidence>
<feature type="compositionally biased region" description="Basic and acidic residues" evidence="1">
    <location>
        <begin position="288"/>
        <end position="298"/>
    </location>
</feature>
<feature type="transmembrane region" description="Helical" evidence="2">
    <location>
        <begin position="65"/>
        <end position="90"/>
    </location>
</feature>
<evidence type="ECO:0000256" key="1">
    <source>
        <dbReference type="SAM" id="MobiDB-lite"/>
    </source>
</evidence>
<feature type="transmembrane region" description="Helical" evidence="2">
    <location>
        <begin position="6"/>
        <end position="29"/>
    </location>
</feature>
<keyword evidence="2" id="KW-1133">Transmembrane helix</keyword>
<dbReference type="PANTHER" id="PTHR42109:SF2">
    <property type="entry name" value="INTEGRAL MEMBRANE PROTEIN"/>
    <property type="match status" value="1"/>
</dbReference>
<keyword evidence="2" id="KW-0812">Transmembrane</keyword>
<reference evidence="4" key="2">
    <citation type="submission" date="2023-01" db="EMBL/GenBank/DDBJ databases">
        <authorList>
            <person name="Petersen C."/>
        </authorList>
    </citation>
    <scope>NUCLEOTIDE SEQUENCE</scope>
    <source>
        <strain evidence="4">IBT 12815</strain>
    </source>
</reference>
<feature type="transmembrane region" description="Helical" evidence="2">
    <location>
        <begin position="220"/>
        <end position="244"/>
    </location>
</feature>
<dbReference type="GeneID" id="81590273"/>
<comment type="caution">
    <text evidence="4">The sequence shown here is derived from an EMBL/GenBank/DDBJ whole genome shotgun (WGS) entry which is preliminary data.</text>
</comment>
<feature type="transmembrane region" description="Helical" evidence="2">
    <location>
        <begin position="41"/>
        <end position="59"/>
    </location>
</feature>
<accession>A0AAD6DRX2</accession>
<evidence type="ECO:0000259" key="3">
    <source>
        <dbReference type="Pfam" id="PF24800"/>
    </source>
</evidence>
<feature type="transmembrane region" description="Helical" evidence="2">
    <location>
        <begin position="183"/>
        <end position="200"/>
    </location>
</feature>
<dbReference type="Proteomes" id="UP001213799">
    <property type="component" value="Unassembled WGS sequence"/>
</dbReference>